<keyword evidence="1" id="KW-0997">Cell inner membrane</keyword>
<keyword evidence="2" id="KW-0812">Transmembrane</keyword>
<evidence type="ECO:0000256" key="1">
    <source>
        <dbReference type="PIRNR" id="PIRNR016789"/>
    </source>
</evidence>
<sequence length="130" mass="14223">MNVCEARAMRMSVGRTGFRLLAYLSLGLALAGVVLPLVPTTPFVILAAWFASKGSPAFARWLEQHPQFGPAIEQWRQRRAIPLKAKILAWAMMSISWGMLLMLGASGLVLTISGLFLLAVAGYMLSRPSY</sequence>
<keyword evidence="1 2" id="KW-0472">Membrane</keyword>
<protein>
    <recommendedName>
        <fullName evidence="1">Inner membrane protein</fullName>
    </recommendedName>
</protein>
<dbReference type="AlphaFoldDB" id="A0A840UH40"/>
<gene>
    <name evidence="3" type="ORF">HNR38_000565</name>
</gene>
<accession>A0A840UH40</accession>
<organism evidence="3 4">
    <name type="scientific">Marinobacter oulmenensis</name>
    <dbReference type="NCBI Taxonomy" id="643747"/>
    <lineage>
        <taxon>Bacteria</taxon>
        <taxon>Pseudomonadati</taxon>
        <taxon>Pseudomonadota</taxon>
        <taxon>Gammaproteobacteria</taxon>
        <taxon>Pseudomonadales</taxon>
        <taxon>Marinobacteraceae</taxon>
        <taxon>Marinobacter</taxon>
    </lineage>
</organism>
<dbReference type="PANTHER" id="PTHR35813">
    <property type="entry name" value="INNER MEMBRANE PROTEIN YBAN"/>
    <property type="match status" value="1"/>
</dbReference>
<proteinExistence type="predicted"/>
<comment type="subcellular location">
    <subcellularLocation>
        <location evidence="1">Cell inner membrane</location>
        <topology evidence="1">Multi-pass membrane protein</topology>
    </subcellularLocation>
</comment>
<feature type="transmembrane region" description="Helical" evidence="2">
    <location>
        <begin position="108"/>
        <end position="126"/>
    </location>
</feature>
<dbReference type="GO" id="GO:0005886">
    <property type="term" value="C:plasma membrane"/>
    <property type="evidence" value="ECO:0007669"/>
    <property type="project" value="UniProtKB-SubCell"/>
</dbReference>
<reference evidence="3 4" key="1">
    <citation type="submission" date="2020-08" db="EMBL/GenBank/DDBJ databases">
        <title>Genomic Encyclopedia of Type Strains, Phase IV (KMG-IV): sequencing the most valuable type-strain genomes for metagenomic binning, comparative biology and taxonomic classification.</title>
        <authorList>
            <person name="Goeker M."/>
        </authorList>
    </citation>
    <scope>NUCLEOTIDE SEQUENCE [LARGE SCALE GENOMIC DNA]</scope>
    <source>
        <strain evidence="3 4">DSM 22359</strain>
    </source>
</reference>
<evidence type="ECO:0000313" key="4">
    <source>
        <dbReference type="Proteomes" id="UP000591735"/>
    </source>
</evidence>
<name>A0A840UH40_9GAMM</name>
<keyword evidence="4" id="KW-1185">Reference proteome</keyword>
<dbReference type="Pfam" id="PF04304">
    <property type="entry name" value="DUF454"/>
    <property type="match status" value="1"/>
</dbReference>
<evidence type="ECO:0000256" key="2">
    <source>
        <dbReference type="SAM" id="Phobius"/>
    </source>
</evidence>
<dbReference type="Proteomes" id="UP000591735">
    <property type="component" value="Unassembled WGS sequence"/>
</dbReference>
<comment type="caution">
    <text evidence="3">The sequence shown here is derived from an EMBL/GenBank/DDBJ whole genome shotgun (WGS) entry which is preliminary data.</text>
</comment>
<dbReference type="EMBL" id="JACHFE010000001">
    <property type="protein sequence ID" value="MBB5320097.1"/>
    <property type="molecule type" value="Genomic_DNA"/>
</dbReference>
<dbReference type="PIRSF" id="PIRSF016789">
    <property type="entry name" value="DUF454"/>
    <property type="match status" value="1"/>
</dbReference>
<dbReference type="InterPro" id="IPR007401">
    <property type="entry name" value="DUF454"/>
</dbReference>
<dbReference type="PANTHER" id="PTHR35813:SF1">
    <property type="entry name" value="INNER MEMBRANE PROTEIN YBAN"/>
    <property type="match status" value="1"/>
</dbReference>
<keyword evidence="1" id="KW-1003">Cell membrane</keyword>
<keyword evidence="2" id="KW-1133">Transmembrane helix</keyword>
<feature type="transmembrane region" description="Helical" evidence="2">
    <location>
        <begin position="20"/>
        <end position="38"/>
    </location>
</feature>
<evidence type="ECO:0000313" key="3">
    <source>
        <dbReference type="EMBL" id="MBB5320097.1"/>
    </source>
</evidence>
<dbReference type="RefSeq" id="WP_246362287.1">
    <property type="nucleotide sequence ID" value="NZ_JACHFE010000001.1"/>
</dbReference>